<organism evidence="3 4">
    <name type="scientific">Chlamydomonas eustigma</name>
    <dbReference type="NCBI Taxonomy" id="1157962"/>
    <lineage>
        <taxon>Eukaryota</taxon>
        <taxon>Viridiplantae</taxon>
        <taxon>Chlorophyta</taxon>
        <taxon>core chlorophytes</taxon>
        <taxon>Chlorophyceae</taxon>
        <taxon>CS clade</taxon>
        <taxon>Chlamydomonadales</taxon>
        <taxon>Chlamydomonadaceae</taxon>
        <taxon>Chlamydomonas</taxon>
    </lineage>
</organism>
<feature type="compositionally biased region" description="Basic and acidic residues" evidence="1">
    <location>
        <begin position="147"/>
        <end position="159"/>
    </location>
</feature>
<dbReference type="STRING" id="1157962.A0A250XU13"/>
<evidence type="ECO:0000313" key="4">
    <source>
        <dbReference type="Proteomes" id="UP000232323"/>
    </source>
</evidence>
<proteinExistence type="predicted"/>
<name>A0A250XU13_9CHLO</name>
<feature type="region of interest" description="Disordered" evidence="1">
    <location>
        <begin position="134"/>
        <end position="166"/>
    </location>
</feature>
<dbReference type="AlphaFoldDB" id="A0A250XU13"/>
<comment type="caution">
    <text evidence="3">The sequence shown here is derived from an EMBL/GenBank/DDBJ whole genome shotgun (WGS) entry which is preliminary data.</text>
</comment>
<sequence length="166" mass="18968">MPSSSGRPVCATVSGVLPLYSNAMLGHAGSMQLRTIFGAPAKKVNMQIHTHDKYKVDNPQPKYEWMVGRFIMDRDGVIWHKQANRVRHRHSKTSGTLTRLKRLKPLSTGFAKKLKKIGFKRKYWQDPEPEMVPGFHSKTSGFRHRPRFDATPDLRDKVGDPALRPH</sequence>
<keyword evidence="4" id="KW-1185">Reference proteome</keyword>
<protein>
    <submittedName>
        <fullName evidence="3">Uncharacterized protein</fullName>
    </submittedName>
</protein>
<dbReference type="OrthoDB" id="546790at2759"/>
<dbReference type="Proteomes" id="UP000232323">
    <property type="component" value="Unassembled WGS sequence"/>
</dbReference>
<gene>
    <name evidence="3" type="ORF">CEUSTIGMA_g13879.t1</name>
    <name evidence="2" type="ORF">CEUSTIGMA_g9287.t1</name>
</gene>
<dbReference type="EMBL" id="BEGY01000071">
    <property type="protein sequence ID" value="GAX81859.1"/>
    <property type="molecule type" value="Genomic_DNA"/>
</dbReference>
<evidence type="ECO:0000313" key="3">
    <source>
        <dbReference type="EMBL" id="GAX86469.1"/>
    </source>
</evidence>
<accession>A0A250XU13</accession>
<evidence type="ECO:0000256" key="1">
    <source>
        <dbReference type="SAM" id="MobiDB-lite"/>
    </source>
</evidence>
<reference evidence="3 4" key="1">
    <citation type="submission" date="2017-08" db="EMBL/GenBank/DDBJ databases">
        <title>Acidophilic green algal genome provides insights into adaptation to an acidic environment.</title>
        <authorList>
            <person name="Hirooka S."/>
            <person name="Hirose Y."/>
            <person name="Kanesaki Y."/>
            <person name="Higuchi S."/>
            <person name="Fujiwara T."/>
            <person name="Onuma R."/>
            <person name="Era A."/>
            <person name="Ohbayashi R."/>
            <person name="Uzuka A."/>
            <person name="Nozaki H."/>
            <person name="Yoshikawa H."/>
            <person name="Miyagishima S.Y."/>
        </authorList>
    </citation>
    <scope>NUCLEOTIDE SEQUENCE [LARGE SCALE GENOMIC DNA]</scope>
    <source>
        <strain evidence="3 4">NIES-2499</strain>
    </source>
</reference>
<evidence type="ECO:0000313" key="2">
    <source>
        <dbReference type="EMBL" id="GAX81859.1"/>
    </source>
</evidence>
<dbReference type="EMBL" id="BEGY01000317">
    <property type="protein sequence ID" value="GAX86469.1"/>
    <property type="molecule type" value="Genomic_DNA"/>
</dbReference>